<keyword evidence="1" id="KW-0812">Transmembrane</keyword>
<gene>
    <name evidence="4" type="ORF">CK498_04265</name>
</gene>
<evidence type="ECO:0000259" key="3">
    <source>
        <dbReference type="SMART" id="SM00327"/>
    </source>
</evidence>
<evidence type="ECO:0000313" key="4">
    <source>
        <dbReference type="EMBL" id="PAU77960.1"/>
    </source>
</evidence>
<evidence type="ECO:0000313" key="5">
    <source>
        <dbReference type="Proteomes" id="UP000217771"/>
    </source>
</evidence>
<feature type="signal peptide" evidence="2">
    <location>
        <begin position="1"/>
        <end position="21"/>
    </location>
</feature>
<dbReference type="EMBL" id="NSKB01000002">
    <property type="protein sequence ID" value="PAU77960.1"/>
    <property type="molecule type" value="Genomic_DNA"/>
</dbReference>
<reference evidence="4 5" key="1">
    <citation type="submission" date="2017-08" db="EMBL/GenBank/DDBJ databases">
        <title>Halomonas alkalisoli sp. nov., isolated from saline alkaline soil.</title>
        <authorList>
            <person name="Wang D."/>
            <person name="Zhang G."/>
        </authorList>
    </citation>
    <scope>NUCLEOTIDE SEQUENCE [LARGE SCALE GENOMIC DNA]</scope>
    <source>
        <strain evidence="4 5">WRN001</strain>
    </source>
</reference>
<sequence>MRAVLKLGVWWLLAVAMPLMAQPAVELATDSGQPPLLLVERSGERSEAADVRVVIDVSGSMRSNDPDQLAASALELLVALLPHGIHGGIWTFGESVDNPLPVSPVDAEWRQQALALRPALVDYQLFTDIEAAVRDASGDADNGTRHLILLTDGMIDLPAAGQDKAARDAASRRTLSDELTPRLAEEGVVIHAVAFSADADLALVELLGQRSGGLAALAESPDELLRAFLDIFDRIFPGDRVPLEEGRFSIDDQVESFSALLFHDPDSPPLTLIGPDGQRYSRDDHPDDVRWQSEPRFDLITVPSPAEGEWRVEGPISLDSRISVASTLTLRSAELPATLYQGFEVPIEAWLDLDGEILPSPAWPDDLRLRAELQDLEGNVQSATRLAVDEQRFRGVLPAPALTGNARLIIDADSVRFQRQRVQAVNVLPAIAAEVDEAVSQVSLHAEHPRLSVDNTQIHAELQGETLEVEALDERQWQIALPSLPDDTRLPLLLSATVTLDDQRLELSLPRLVLNPQARIGVDAALRDGARLEAEALEASAAEEPEPLPEPDLAERLVSAINQLPRQAQALWRDTLPRLERAGDELGLDAEQSLRWGAGLAAALIALLVLGGWSRSRRRPARREDPHV</sequence>
<dbReference type="InterPro" id="IPR036465">
    <property type="entry name" value="vWFA_dom_sf"/>
</dbReference>
<organism evidence="4 5">
    <name type="scientific">Halomonas salipaludis</name>
    <dbReference type="NCBI Taxonomy" id="2032625"/>
    <lineage>
        <taxon>Bacteria</taxon>
        <taxon>Pseudomonadati</taxon>
        <taxon>Pseudomonadota</taxon>
        <taxon>Gammaproteobacteria</taxon>
        <taxon>Oceanospirillales</taxon>
        <taxon>Halomonadaceae</taxon>
        <taxon>Halomonas</taxon>
    </lineage>
</organism>
<comment type="caution">
    <text evidence="4">The sequence shown here is derived from an EMBL/GenBank/DDBJ whole genome shotgun (WGS) entry which is preliminary data.</text>
</comment>
<dbReference type="OrthoDB" id="798937at2"/>
<keyword evidence="5" id="KW-1185">Reference proteome</keyword>
<dbReference type="AlphaFoldDB" id="A0A2A2EZJ0"/>
<protein>
    <recommendedName>
        <fullName evidence="3">VWFA domain-containing protein</fullName>
    </recommendedName>
</protein>
<dbReference type="RefSeq" id="WP_095619640.1">
    <property type="nucleotide sequence ID" value="NZ_NSKB01000002.1"/>
</dbReference>
<feature type="transmembrane region" description="Helical" evidence="1">
    <location>
        <begin position="594"/>
        <end position="613"/>
    </location>
</feature>
<dbReference type="SMART" id="SM00327">
    <property type="entry name" value="VWA"/>
    <property type="match status" value="1"/>
</dbReference>
<dbReference type="Gene3D" id="3.40.50.410">
    <property type="entry name" value="von Willebrand factor, type A domain"/>
    <property type="match status" value="1"/>
</dbReference>
<accession>A0A2A2EZJ0</accession>
<keyword evidence="1" id="KW-1133">Transmembrane helix</keyword>
<dbReference type="Proteomes" id="UP000217771">
    <property type="component" value="Unassembled WGS sequence"/>
</dbReference>
<dbReference type="SUPFAM" id="SSF53300">
    <property type="entry name" value="vWA-like"/>
    <property type="match status" value="1"/>
</dbReference>
<keyword evidence="1" id="KW-0472">Membrane</keyword>
<dbReference type="InterPro" id="IPR002035">
    <property type="entry name" value="VWF_A"/>
</dbReference>
<evidence type="ECO:0000256" key="1">
    <source>
        <dbReference type="SAM" id="Phobius"/>
    </source>
</evidence>
<proteinExistence type="predicted"/>
<keyword evidence="2" id="KW-0732">Signal</keyword>
<dbReference type="CDD" id="cd00198">
    <property type="entry name" value="vWFA"/>
    <property type="match status" value="1"/>
</dbReference>
<name>A0A2A2EZJ0_9GAMM</name>
<feature type="chain" id="PRO_5012471698" description="VWFA domain-containing protein" evidence="2">
    <location>
        <begin position="22"/>
        <end position="628"/>
    </location>
</feature>
<feature type="domain" description="VWFA" evidence="3">
    <location>
        <begin position="48"/>
        <end position="236"/>
    </location>
</feature>
<evidence type="ECO:0000256" key="2">
    <source>
        <dbReference type="SAM" id="SignalP"/>
    </source>
</evidence>